<dbReference type="Proteomes" id="UP001283361">
    <property type="component" value="Unassembled WGS sequence"/>
</dbReference>
<dbReference type="EMBL" id="JAWDGP010000204">
    <property type="protein sequence ID" value="KAK3802955.1"/>
    <property type="molecule type" value="Genomic_DNA"/>
</dbReference>
<proteinExistence type="predicted"/>
<name>A0AAE1BBA1_9GAST</name>
<evidence type="ECO:0000313" key="1">
    <source>
        <dbReference type="EMBL" id="KAK3802955.1"/>
    </source>
</evidence>
<dbReference type="AlphaFoldDB" id="A0AAE1BBA1"/>
<gene>
    <name evidence="1" type="ORF">RRG08_051710</name>
</gene>
<comment type="caution">
    <text evidence="1">The sequence shown here is derived from an EMBL/GenBank/DDBJ whole genome shotgun (WGS) entry which is preliminary data.</text>
</comment>
<accession>A0AAE1BBA1</accession>
<reference evidence="1" key="1">
    <citation type="journal article" date="2023" name="G3 (Bethesda)">
        <title>A reference genome for the long-term kleptoplast-retaining sea slug Elysia crispata morphotype clarki.</title>
        <authorList>
            <person name="Eastman K.E."/>
            <person name="Pendleton A.L."/>
            <person name="Shaikh M.A."/>
            <person name="Suttiyut T."/>
            <person name="Ogas R."/>
            <person name="Tomko P."/>
            <person name="Gavelis G."/>
            <person name="Widhalm J.R."/>
            <person name="Wisecaver J.H."/>
        </authorList>
    </citation>
    <scope>NUCLEOTIDE SEQUENCE</scope>
    <source>
        <strain evidence="1">ECLA1</strain>
    </source>
</reference>
<keyword evidence="2" id="KW-1185">Reference proteome</keyword>
<organism evidence="1 2">
    <name type="scientific">Elysia crispata</name>
    <name type="common">lettuce slug</name>
    <dbReference type="NCBI Taxonomy" id="231223"/>
    <lineage>
        <taxon>Eukaryota</taxon>
        <taxon>Metazoa</taxon>
        <taxon>Spiralia</taxon>
        <taxon>Lophotrochozoa</taxon>
        <taxon>Mollusca</taxon>
        <taxon>Gastropoda</taxon>
        <taxon>Heterobranchia</taxon>
        <taxon>Euthyneura</taxon>
        <taxon>Panpulmonata</taxon>
        <taxon>Sacoglossa</taxon>
        <taxon>Placobranchoidea</taxon>
        <taxon>Plakobranchidae</taxon>
        <taxon>Elysia</taxon>
    </lineage>
</organism>
<sequence>MRSSPGTLTHTLIYRHTILQTIAAPIRPGLGKAGFTSPHCVEHTEGAGRPDGRAVCARVCHRMSYAIKGLLCRSSLRACIDETREALDVVLRDLASSLQIAWDLEMFGTFKHLYT</sequence>
<evidence type="ECO:0000313" key="2">
    <source>
        <dbReference type="Proteomes" id="UP001283361"/>
    </source>
</evidence>
<protein>
    <submittedName>
        <fullName evidence="1">Uncharacterized protein</fullName>
    </submittedName>
</protein>